<proteinExistence type="predicted"/>
<comment type="caution">
    <text evidence="1">The sequence shown here is derived from an EMBL/GenBank/DDBJ whole genome shotgun (WGS) entry which is preliminary data.</text>
</comment>
<sequence length="210" mass="23977">MIKKYCVIIGDIVQSKEIKNRGLLQQKFYAALEKINKQFASQIVSKFTVTLGDEFQGVLKDLSSGYAVVNVIQEMFFPVKLRFGVGRGRIATRLRKEAMGMDGPAFHFAREAVEEAREKKREIIYHTGFKEKDAAINALLFAISVFREGRTQRQFQAVSAYRKYRTQKKASRAMGIDRTTLTKMLKAAKWDQVSELENAANAYVAYFSHN</sequence>
<dbReference type="AlphaFoldDB" id="A0A1F4Q1W7"/>
<reference evidence="1 2" key="1">
    <citation type="journal article" date="2016" name="Nat. Commun.">
        <title>Thousands of microbial genomes shed light on interconnected biogeochemical processes in an aquifer system.</title>
        <authorList>
            <person name="Anantharaman K."/>
            <person name="Brown C.T."/>
            <person name="Hug L.A."/>
            <person name="Sharon I."/>
            <person name="Castelle C.J."/>
            <person name="Probst A.J."/>
            <person name="Thomas B.C."/>
            <person name="Singh A."/>
            <person name="Wilkins M.J."/>
            <person name="Karaoz U."/>
            <person name="Brodie E.L."/>
            <person name="Williams K.H."/>
            <person name="Hubbard S.S."/>
            <person name="Banfield J.F."/>
        </authorList>
    </citation>
    <scope>NUCLEOTIDE SEQUENCE [LARGE SCALE GENOMIC DNA]</scope>
</reference>
<dbReference type="Proteomes" id="UP000178724">
    <property type="component" value="Unassembled WGS sequence"/>
</dbReference>
<evidence type="ECO:0000313" key="2">
    <source>
        <dbReference type="Proteomes" id="UP000178724"/>
    </source>
</evidence>
<dbReference type="EMBL" id="METM01000019">
    <property type="protein sequence ID" value="OGB89914.1"/>
    <property type="molecule type" value="Genomic_DNA"/>
</dbReference>
<name>A0A1F4Q1W7_UNCSA</name>
<evidence type="ECO:0000313" key="1">
    <source>
        <dbReference type="EMBL" id="OGB89914.1"/>
    </source>
</evidence>
<evidence type="ECO:0008006" key="3">
    <source>
        <dbReference type="Google" id="ProtNLM"/>
    </source>
</evidence>
<dbReference type="Pfam" id="PF16264">
    <property type="entry name" value="SatD"/>
    <property type="match status" value="1"/>
</dbReference>
<accession>A0A1F4Q1W7</accession>
<dbReference type="InterPro" id="IPR032580">
    <property type="entry name" value="SatD"/>
</dbReference>
<protein>
    <recommendedName>
        <fullName evidence="3">SatD family (SatD)</fullName>
    </recommendedName>
</protein>
<organism evidence="1 2">
    <name type="scientific">candidate division WOR-1 bacterium RIFCSPHIGHO2_01_FULL_53_15</name>
    <dbReference type="NCBI Taxonomy" id="1802564"/>
    <lineage>
        <taxon>Bacteria</taxon>
        <taxon>Bacillati</taxon>
        <taxon>Saganbacteria</taxon>
    </lineage>
</organism>
<gene>
    <name evidence="1" type="ORF">A2625_04140</name>
</gene>